<dbReference type="OrthoDB" id="3004402at2759"/>
<keyword evidence="2" id="KW-1185">Reference proteome</keyword>
<dbReference type="STRING" id="573508.A0A1E3BIQ7"/>
<sequence length="275" mass="31761">MAVPIQFPDSHCESSYPIPDEEFLDSGAISLIPVRRSNMYREAEHIVATLRRDWAASVGGYNNHEHDTGDNTISGYVHCLILPEAKLDRFEHTVWFTEFFILVDDKAEDLTREMAHTKLKPNIARILVDKGQRNPESAVERILVPAIGKLLKKDYIRGCRVLDALHYWLLNVDSKSLEDFDTLEDHKEFKIINCGLMPYTYMMEYDMELTLRDSERQDAKKLERLAFKCIGVSNNLWSWSKEAQAYRKGKRVMNAILVMKTKSLTAHQAIILIKN</sequence>
<dbReference type="Pfam" id="PF19086">
    <property type="entry name" value="Terpene_syn_C_2"/>
    <property type="match status" value="1"/>
</dbReference>
<reference evidence="1 2" key="1">
    <citation type="journal article" date="2016" name="BMC Genomics">
        <title>Comparative genomic and transcriptomic analyses of the Fuzhuan brick tea-fermentation fungus Aspergillus cristatus.</title>
        <authorList>
            <person name="Ge Y."/>
            <person name="Wang Y."/>
            <person name="Liu Y."/>
            <person name="Tan Y."/>
            <person name="Ren X."/>
            <person name="Zhang X."/>
            <person name="Hyde K.D."/>
            <person name="Liu Y."/>
            <person name="Liu Z."/>
        </authorList>
    </citation>
    <scope>NUCLEOTIDE SEQUENCE [LARGE SCALE GENOMIC DNA]</scope>
    <source>
        <strain evidence="1 2">GZAAS20.1005</strain>
    </source>
</reference>
<gene>
    <name evidence="1" type="ORF">SI65_03882</name>
</gene>
<dbReference type="EMBL" id="JXNT01000003">
    <property type="protein sequence ID" value="ODM20829.1"/>
    <property type="molecule type" value="Genomic_DNA"/>
</dbReference>
<accession>A0A1E3BIQ7</accession>
<comment type="caution">
    <text evidence="1">The sequence shown here is derived from an EMBL/GenBank/DDBJ whole genome shotgun (WGS) entry which is preliminary data.</text>
</comment>
<dbReference type="InterPro" id="IPR008949">
    <property type="entry name" value="Isoprenoid_synthase_dom_sf"/>
</dbReference>
<dbReference type="Proteomes" id="UP000094569">
    <property type="component" value="Unassembled WGS sequence"/>
</dbReference>
<dbReference type="Gene3D" id="1.10.600.10">
    <property type="entry name" value="Farnesyl Diphosphate Synthase"/>
    <property type="match status" value="1"/>
</dbReference>
<name>A0A1E3BIQ7_ASPCR</name>
<protein>
    <submittedName>
        <fullName evidence="1">Uncharacterized protein</fullName>
    </submittedName>
</protein>
<evidence type="ECO:0000313" key="1">
    <source>
        <dbReference type="EMBL" id="ODM20829.1"/>
    </source>
</evidence>
<organism evidence="1 2">
    <name type="scientific">Aspergillus cristatus</name>
    <name type="common">Chinese Fuzhuan brick tea-fermentation fungus</name>
    <name type="synonym">Eurotium cristatum</name>
    <dbReference type="NCBI Taxonomy" id="573508"/>
    <lineage>
        <taxon>Eukaryota</taxon>
        <taxon>Fungi</taxon>
        <taxon>Dikarya</taxon>
        <taxon>Ascomycota</taxon>
        <taxon>Pezizomycotina</taxon>
        <taxon>Eurotiomycetes</taxon>
        <taxon>Eurotiomycetidae</taxon>
        <taxon>Eurotiales</taxon>
        <taxon>Aspergillaceae</taxon>
        <taxon>Aspergillus</taxon>
        <taxon>Aspergillus subgen. Aspergillus</taxon>
    </lineage>
</organism>
<dbReference type="VEuPathDB" id="FungiDB:SI65_03882"/>
<dbReference type="SUPFAM" id="SSF48576">
    <property type="entry name" value="Terpenoid synthases"/>
    <property type="match status" value="1"/>
</dbReference>
<proteinExistence type="predicted"/>
<evidence type="ECO:0000313" key="2">
    <source>
        <dbReference type="Proteomes" id="UP000094569"/>
    </source>
</evidence>
<dbReference type="AlphaFoldDB" id="A0A1E3BIQ7"/>